<evidence type="ECO:0000256" key="3">
    <source>
        <dbReference type="ARBA" id="ARBA00022806"/>
    </source>
</evidence>
<feature type="domain" description="DNA2/NAM7 helicase-like C-terminal" evidence="5">
    <location>
        <begin position="1105"/>
        <end position="1287"/>
    </location>
</feature>
<keyword evidence="2" id="KW-0378">Hydrolase</keyword>
<organism evidence="6 7">
    <name type="scientific">Thermococcus indicus</name>
    <dbReference type="NCBI Taxonomy" id="2586643"/>
    <lineage>
        <taxon>Archaea</taxon>
        <taxon>Methanobacteriati</taxon>
        <taxon>Methanobacteriota</taxon>
        <taxon>Thermococci</taxon>
        <taxon>Thermococcales</taxon>
        <taxon>Thermococcaceae</taxon>
        <taxon>Thermococcus</taxon>
    </lineage>
</organism>
<dbReference type="Pfam" id="PF13245">
    <property type="entry name" value="AAA_19"/>
    <property type="match status" value="1"/>
</dbReference>
<dbReference type="Gene3D" id="3.40.50.300">
    <property type="entry name" value="P-loop containing nucleotide triphosphate hydrolases"/>
    <property type="match status" value="2"/>
</dbReference>
<dbReference type="OrthoDB" id="45637at2157"/>
<dbReference type="GO" id="GO:0005524">
    <property type="term" value="F:ATP binding"/>
    <property type="evidence" value="ECO:0007669"/>
    <property type="project" value="UniProtKB-KW"/>
</dbReference>
<evidence type="ECO:0000256" key="2">
    <source>
        <dbReference type="ARBA" id="ARBA00022801"/>
    </source>
</evidence>
<dbReference type="InterPro" id="IPR047187">
    <property type="entry name" value="SF1_C_Upf1"/>
</dbReference>
<dbReference type="InterPro" id="IPR041679">
    <property type="entry name" value="DNA2/NAM7-like_C"/>
</dbReference>
<keyword evidence="1" id="KW-0547">Nucleotide-binding</keyword>
<gene>
    <name evidence="6" type="ORF">FH039_06595</name>
</gene>
<reference evidence="6 7" key="1">
    <citation type="submission" date="2019-06" db="EMBL/GenBank/DDBJ databases">
        <title>Thermococcus indicus sp. nov., a Fe(III)-reducing hyperthermophilic archaeon isolated from the Onnuri vent field of the Central Indian Ocean ridge.</title>
        <authorList>
            <person name="Lim J.K."/>
            <person name="Kim Y.J."/>
            <person name="Kwon K.K."/>
        </authorList>
    </citation>
    <scope>NUCLEOTIDE SEQUENCE [LARGE SCALE GENOMIC DNA]</scope>
    <source>
        <strain evidence="6 7">IOH1</strain>
    </source>
</reference>
<keyword evidence="7" id="KW-1185">Reference proteome</keyword>
<protein>
    <submittedName>
        <fullName evidence="6">DNA helicase</fullName>
    </submittedName>
</protein>
<proteinExistence type="predicted"/>
<dbReference type="SUPFAM" id="SSF52540">
    <property type="entry name" value="P-loop containing nucleoside triphosphate hydrolases"/>
    <property type="match status" value="1"/>
</dbReference>
<dbReference type="KEGG" id="tic:FH039_06595"/>
<dbReference type="PANTHER" id="PTHR43788:SF8">
    <property type="entry name" value="DNA-BINDING PROTEIN SMUBP-2"/>
    <property type="match status" value="1"/>
</dbReference>
<accession>A0A4Y5SMM5</accession>
<dbReference type="InterPro" id="IPR050534">
    <property type="entry name" value="Coronavir_polyprotein_1ab"/>
</dbReference>
<evidence type="ECO:0000256" key="1">
    <source>
        <dbReference type="ARBA" id="ARBA00022741"/>
    </source>
</evidence>
<dbReference type="GO" id="GO:0043139">
    <property type="term" value="F:5'-3' DNA helicase activity"/>
    <property type="evidence" value="ECO:0007669"/>
    <property type="project" value="TreeGrafter"/>
</dbReference>
<dbReference type="PANTHER" id="PTHR43788">
    <property type="entry name" value="DNA2/NAM7 HELICASE FAMILY MEMBER"/>
    <property type="match status" value="1"/>
</dbReference>
<evidence type="ECO:0000256" key="4">
    <source>
        <dbReference type="ARBA" id="ARBA00022840"/>
    </source>
</evidence>
<evidence type="ECO:0000313" key="6">
    <source>
        <dbReference type="EMBL" id="QDA31331.1"/>
    </source>
</evidence>
<dbReference type="GeneID" id="40474837"/>
<dbReference type="Proteomes" id="UP000306007">
    <property type="component" value="Chromosome"/>
</dbReference>
<evidence type="ECO:0000313" key="7">
    <source>
        <dbReference type="Proteomes" id="UP000306007"/>
    </source>
</evidence>
<dbReference type="EMBL" id="CP040846">
    <property type="protein sequence ID" value="QDA31331.1"/>
    <property type="molecule type" value="Genomic_DNA"/>
</dbReference>
<sequence>MGRADFIVAVPENERFTFYVLEAKFTKEEKLFHRFQAIIYAYLLNQVLDGLKIDGEIKLAVVTKGAPLTEWPPTGTLSFPQEVEEYILTLENKLGEDGPFYAMLNSEKADLWLTMRCAECPFEPVCIAKAVERRDLGLLGIQPGYQKVFREAGVKTINDLADLYEFPVDKKGRSWPTNFKRPITKKPEVVAHIVGKTELSNLPKLSKMAQVIKKEIERKTNDVRPEFIPGTGYSLPVENGYFYPENSLVRVYLFVQHNPIHDTLIGISGVVENSDSKRIRVLAEVADEIPEGEEEALKMERNLLVKFFTEVLYAIIDVAPNLEGQYYRDPYARNKKGEPAFMVGSRDDVFLHLYFYSRFHRDKLMEAVKRHREVYGMNAIRSFLSLRKAIDQEGYSIIKDELIKRHALRFPPGLGIIPVVHQFQLNWGEAPEEYQGNAPSCSHGGWFRWNGLEEKFEDLFRFLVEKDENGRLILFKEDNSCPLYNIGKHSFGGYGRIPPLYPIFHREDEQVPLYVIWNAFTKNKQEELKHLLKYLALAVRHIERSIPESTKDRFVKKTPFSLQDLVDFNIENVSLAEVLEEYQKLEYSKRKEELQTHHRLPLSVRVLSGRSIVIKISKVEKDKGRKIKIIGHVVLPPTDDEGIWRDYASSEAPLFSLDESSWVVITPIKNECKKEGGMCLRLVITDKKDPAFEISRSPLAVINRFDRKTGEVELSFLPLRQHGPFLLSHSFPKNDYSGIQINGETISGGSYLAIDPAMDDLNMNRAYTVLEEILKGSRHHYLYKKLQDIYSSERFTHGDIKKYRIHLWEREHIEEFVNLLENVGKVSDGVHAPNSSQKGFILDIDHFLVSLQGPPGTGKTSGAVAPAILARAYSSIKQKKNSVFIVTGVSHRAIDEALIRTAKLRLALRSHAKELGNIELIRVASSGDALPQIENNLRAENFMPEEYNVALTYAEGNKIRELLSSTRLDGWLSQTGRVKVIFATPGTIFKLFKDLTKFPPMAELVVIDEASMMDLPMFIMATMGAKDSSQVLIVGDHRQMQPIQTHNWEVEDRKTIEEHVPFLSAINFLRFLRGELDPEEHKEFEKLLYRNPPLWESKEVMENLLPIHRLRETHRLPQIAAEMHSELIYSKDGIELVSKKRGDKKRQLMQVVTNLKVPEWVRWILHPEYPYVIIEHNDTSSTKVNELEAKIVSEIVKAIPRGLDVGVVVPYRAHKALIYRKFRDLGREVLVDTIERFQGGEKDVIIISMASSDPTYLATVFDFIYDQNRFNVAASRMREKLILIASKSLFTASAFDLEQFEKVKVWKRFYLRVKKSGETSPMLDFRAIEDIPIRVSLYRLREWK</sequence>
<keyword evidence="4" id="KW-0067">ATP-binding</keyword>
<dbReference type="CDD" id="cd18808">
    <property type="entry name" value="SF1_C_Upf1"/>
    <property type="match status" value="1"/>
</dbReference>
<dbReference type="RefSeq" id="WP_139680674.1">
    <property type="nucleotide sequence ID" value="NZ_CP040846.1"/>
</dbReference>
<dbReference type="InterPro" id="IPR027417">
    <property type="entry name" value="P-loop_NTPase"/>
</dbReference>
<evidence type="ECO:0000259" key="5">
    <source>
        <dbReference type="Pfam" id="PF13087"/>
    </source>
</evidence>
<keyword evidence="3 6" id="KW-0347">Helicase</keyword>
<dbReference type="GO" id="GO:0016787">
    <property type="term" value="F:hydrolase activity"/>
    <property type="evidence" value="ECO:0007669"/>
    <property type="project" value="UniProtKB-KW"/>
</dbReference>
<dbReference type="Pfam" id="PF13087">
    <property type="entry name" value="AAA_12"/>
    <property type="match status" value="1"/>
</dbReference>
<name>A0A4Y5SMM5_9EURY</name>